<gene>
    <name evidence="1" type="ORF">VFPFJ_00823</name>
</gene>
<dbReference type="EMBL" id="LSBI01000001">
    <property type="protein sequence ID" value="OAQ94714.1"/>
    <property type="molecule type" value="Genomic_DNA"/>
</dbReference>
<proteinExistence type="predicted"/>
<organism evidence="1 2">
    <name type="scientific">Purpureocillium lilacinum</name>
    <name type="common">Paecilomyces lilacinus</name>
    <dbReference type="NCBI Taxonomy" id="33203"/>
    <lineage>
        <taxon>Eukaryota</taxon>
        <taxon>Fungi</taxon>
        <taxon>Dikarya</taxon>
        <taxon>Ascomycota</taxon>
        <taxon>Pezizomycotina</taxon>
        <taxon>Sordariomycetes</taxon>
        <taxon>Hypocreomycetidae</taxon>
        <taxon>Hypocreales</taxon>
        <taxon>Ophiocordycipitaceae</taxon>
        <taxon>Purpureocillium</taxon>
    </lineage>
</organism>
<reference evidence="1 2" key="1">
    <citation type="submission" date="2016-02" db="EMBL/GenBank/DDBJ databases">
        <title>Biosynthesis of antibiotic leucinostatins and their inhibition on Phytophthora in bio-control Purpureocillium lilacinum.</title>
        <authorList>
            <person name="Wang G."/>
            <person name="Liu Z."/>
            <person name="Lin R."/>
            <person name="Li E."/>
            <person name="Mao Z."/>
            <person name="Ling J."/>
            <person name="Yin W."/>
            <person name="Xie B."/>
        </authorList>
    </citation>
    <scope>NUCLEOTIDE SEQUENCE [LARGE SCALE GENOMIC DNA]</scope>
    <source>
        <strain evidence="1">PLFJ-1</strain>
    </source>
</reference>
<sequence>MLSVCPSAKFLLFCSRAFHCLGRAPQHRFARNPRRRKILWRVSFDVAGAGLLCVGRVRQTESRPVTSLRQASRRRGEPPAAIRGHCTASVRLHARPGQGGKGRHLMGTAAARAVSAVHHCSPVPTDRVLAAKAARYRRRRKRGSFGHHHPWRCLW</sequence>
<evidence type="ECO:0000313" key="1">
    <source>
        <dbReference type="EMBL" id="OAQ94714.1"/>
    </source>
</evidence>
<accession>A0A179HXG7</accession>
<evidence type="ECO:0000313" key="2">
    <source>
        <dbReference type="Proteomes" id="UP000078340"/>
    </source>
</evidence>
<protein>
    <submittedName>
        <fullName evidence="1">Uncharacterized protein</fullName>
    </submittedName>
</protein>
<comment type="caution">
    <text evidence="1">The sequence shown here is derived from an EMBL/GenBank/DDBJ whole genome shotgun (WGS) entry which is preliminary data.</text>
</comment>
<name>A0A179HXG7_PURLI</name>
<dbReference type="AlphaFoldDB" id="A0A179HXG7"/>
<dbReference type="Proteomes" id="UP000078340">
    <property type="component" value="Unassembled WGS sequence"/>
</dbReference>